<name>A0AA40KY05_9HYME</name>
<keyword evidence="2" id="KW-1185">Reference proteome</keyword>
<protein>
    <submittedName>
        <fullName evidence="1">Uncharacterized protein</fullName>
    </submittedName>
</protein>
<comment type="caution">
    <text evidence="1">The sequence shown here is derived from an EMBL/GenBank/DDBJ whole genome shotgun (WGS) entry which is preliminary data.</text>
</comment>
<evidence type="ECO:0000313" key="2">
    <source>
        <dbReference type="Proteomes" id="UP001177670"/>
    </source>
</evidence>
<dbReference type="EMBL" id="JAHYIQ010000001">
    <property type="protein sequence ID" value="KAK1137103.1"/>
    <property type="molecule type" value="Genomic_DNA"/>
</dbReference>
<organism evidence="1 2">
    <name type="scientific">Melipona bicolor</name>
    <dbReference type="NCBI Taxonomy" id="60889"/>
    <lineage>
        <taxon>Eukaryota</taxon>
        <taxon>Metazoa</taxon>
        <taxon>Ecdysozoa</taxon>
        <taxon>Arthropoda</taxon>
        <taxon>Hexapoda</taxon>
        <taxon>Insecta</taxon>
        <taxon>Pterygota</taxon>
        <taxon>Neoptera</taxon>
        <taxon>Endopterygota</taxon>
        <taxon>Hymenoptera</taxon>
        <taxon>Apocrita</taxon>
        <taxon>Aculeata</taxon>
        <taxon>Apoidea</taxon>
        <taxon>Anthophila</taxon>
        <taxon>Apidae</taxon>
        <taxon>Melipona</taxon>
    </lineage>
</organism>
<proteinExistence type="predicted"/>
<sequence>MIEKSYGSLLVAFYDTQGIRWVYSSPAPTGRSFNSTDYRFLRRKIEGEAKSKVKQTRSVGNPWSRV</sequence>
<dbReference type="Proteomes" id="UP001177670">
    <property type="component" value="Unassembled WGS sequence"/>
</dbReference>
<evidence type="ECO:0000313" key="1">
    <source>
        <dbReference type="EMBL" id="KAK1137103.1"/>
    </source>
</evidence>
<accession>A0AA40KY05</accession>
<reference evidence="1" key="1">
    <citation type="submission" date="2021-10" db="EMBL/GenBank/DDBJ databases">
        <title>Melipona bicolor Genome sequencing and assembly.</title>
        <authorList>
            <person name="Araujo N.S."/>
            <person name="Arias M.C."/>
        </authorList>
    </citation>
    <scope>NUCLEOTIDE SEQUENCE</scope>
    <source>
        <strain evidence="1">USP_2M_L1-L4_2017</strain>
        <tissue evidence="1">Whole body</tissue>
    </source>
</reference>
<gene>
    <name evidence="1" type="ORF">K0M31_001630</name>
</gene>
<dbReference type="AlphaFoldDB" id="A0AA40KY05"/>